<evidence type="ECO:0000313" key="2">
    <source>
        <dbReference type="Proteomes" id="UP001623041"/>
    </source>
</evidence>
<dbReference type="InterPro" id="IPR006379">
    <property type="entry name" value="HAD-SF_hydro_IIB"/>
</dbReference>
<gene>
    <name evidence="1" type="ORF">ACJEBI_10010</name>
</gene>
<dbReference type="EC" id="3.1.3.-" evidence="1"/>
<dbReference type="SFLD" id="SFLDG01140">
    <property type="entry name" value="C2.B:_Phosphomannomutase_and_P"/>
    <property type="match status" value="1"/>
</dbReference>
<dbReference type="GO" id="GO:0016787">
    <property type="term" value="F:hydrolase activity"/>
    <property type="evidence" value="ECO:0007669"/>
    <property type="project" value="UniProtKB-KW"/>
</dbReference>
<dbReference type="InterPro" id="IPR036412">
    <property type="entry name" value="HAD-like_sf"/>
</dbReference>
<dbReference type="InterPro" id="IPR000150">
    <property type="entry name" value="Cof"/>
</dbReference>
<dbReference type="Gene3D" id="3.30.1240.10">
    <property type="match status" value="1"/>
</dbReference>
<dbReference type="SUPFAM" id="SSF56784">
    <property type="entry name" value="HAD-like"/>
    <property type="match status" value="1"/>
</dbReference>
<protein>
    <submittedName>
        <fullName evidence="1">HAD family hydrolase</fullName>
        <ecNumber evidence="1">3.-.-.-</ecNumber>
        <ecNumber evidence="1">3.1.3.-</ecNumber>
    </submittedName>
</protein>
<dbReference type="PANTHER" id="PTHR10000">
    <property type="entry name" value="PHOSPHOSERINE PHOSPHATASE"/>
    <property type="match status" value="1"/>
</dbReference>
<dbReference type="InterPro" id="IPR023214">
    <property type="entry name" value="HAD_sf"/>
</dbReference>
<dbReference type="EMBL" id="JBJHQH010000006">
    <property type="protein sequence ID" value="MFK9091816.1"/>
    <property type="molecule type" value="Genomic_DNA"/>
</dbReference>
<organism evidence="1 2">
    <name type="scientific">Bacillus salipaludis</name>
    <dbReference type="NCBI Taxonomy" id="2547811"/>
    <lineage>
        <taxon>Bacteria</taxon>
        <taxon>Bacillati</taxon>
        <taxon>Bacillota</taxon>
        <taxon>Bacilli</taxon>
        <taxon>Bacillales</taxon>
        <taxon>Bacillaceae</taxon>
        <taxon>Bacillus</taxon>
    </lineage>
</organism>
<accession>A0ABW8REB1</accession>
<dbReference type="NCBIfam" id="TIGR01484">
    <property type="entry name" value="HAD-SF-IIB"/>
    <property type="match status" value="1"/>
</dbReference>
<keyword evidence="2" id="KW-1185">Reference proteome</keyword>
<sequence>MKYRALFLDIDGTIIRPDDTIEHSTNKAILDVKNQGIEVILTTGRPLHELKELAEELNVDSSIGYNGAAAIIRGNSCFKRPIDPEGVEQVLAIAARHQHEIALHTGTANYLTDLDSPAAKQFVTKFDYRRNEPLRNIQGDIEDVLAMTFINMRPSDVHLYGEVDRLVLSQANVEGMQHCYDVFRDNVNKGTGVSLVLEHLNIPKEMAIAFGDGLNDKEMLLSVGESFAMGNAHPDLFTYAKNRTTDVMDSGLYNGLKMIGLVN</sequence>
<dbReference type="Gene3D" id="3.40.50.1000">
    <property type="entry name" value="HAD superfamily/HAD-like"/>
    <property type="match status" value="1"/>
</dbReference>
<proteinExistence type="predicted"/>
<dbReference type="NCBIfam" id="TIGR00099">
    <property type="entry name" value="Cof-subfamily"/>
    <property type="match status" value="1"/>
</dbReference>
<evidence type="ECO:0000313" key="1">
    <source>
        <dbReference type="EMBL" id="MFK9091816.1"/>
    </source>
</evidence>
<reference evidence="1 2" key="1">
    <citation type="submission" date="2024-11" db="EMBL/GenBank/DDBJ databases">
        <authorList>
            <person name="Lucas J.A."/>
        </authorList>
    </citation>
    <scope>NUCLEOTIDE SEQUENCE [LARGE SCALE GENOMIC DNA]</scope>
    <source>
        <strain evidence="1 2">Z 5.4</strain>
    </source>
</reference>
<dbReference type="Pfam" id="PF08282">
    <property type="entry name" value="Hydrolase_3"/>
    <property type="match status" value="1"/>
</dbReference>
<dbReference type="RefSeq" id="WP_406580433.1">
    <property type="nucleotide sequence ID" value="NZ_JBJHQH010000006.1"/>
</dbReference>
<dbReference type="Proteomes" id="UP001623041">
    <property type="component" value="Unassembled WGS sequence"/>
</dbReference>
<dbReference type="PROSITE" id="PS01229">
    <property type="entry name" value="COF_2"/>
    <property type="match status" value="1"/>
</dbReference>
<name>A0ABW8REB1_9BACI</name>
<keyword evidence="1" id="KW-0378">Hydrolase</keyword>
<dbReference type="PANTHER" id="PTHR10000:SF8">
    <property type="entry name" value="HAD SUPERFAMILY HYDROLASE-LIKE, TYPE 3"/>
    <property type="match status" value="1"/>
</dbReference>
<dbReference type="EC" id="3.-.-.-" evidence="1"/>
<comment type="caution">
    <text evidence="1">The sequence shown here is derived from an EMBL/GenBank/DDBJ whole genome shotgun (WGS) entry which is preliminary data.</text>
</comment>
<dbReference type="SFLD" id="SFLDS00003">
    <property type="entry name" value="Haloacid_Dehalogenase"/>
    <property type="match status" value="1"/>
</dbReference>